<keyword evidence="2" id="KW-1185">Reference proteome</keyword>
<evidence type="ECO:0000313" key="2">
    <source>
        <dbReference type="Proteomes" id="UP001172386"/>
    </source>
</evidence>
<accession>A0ACC2ZYF6</accession>
<comment type="caution">
    <text evidence="1">The sequence shown here is derived from an EMBL/GenBank/DDBJ whole genome shotgun (WGS) entry which is preliminary data.</text>
</comment>
<dbReference type="EMBL" id="JAPDRQ010000185">
    <property type="protein sequence ID" value="KAJ9652713.1"/>
    <property type="molecule type" value="Genomic_DNA"/>
</dbReference>
<sequence>MAEVPETARIRRRVRTGCWACRRRRRKCDEGKPVCENCKTKNLPCQYGPKYTFVEPKQPLDEAENIIPSHTLGKFRFVVEPQAPNANDLVGNTADVSPYDIRECGTTNEEDLSQVNAPITLEVRSGSDLPTFDGQKCTPDVTSEVFSAHSRTRTNSCPTEAGGDRGDGQDDLQQGAAKQWVVTRPEFWPHVTSTVTLTHLGGELDTDLHSDVSIIEQEQYELELFRHYRYQIAPVLDLGVGTLYYGVQVLLKTKISSEIHNAVLALARSHRANRNPTSCHFHEPISGSNSTRIENDAAPNFEEDNLTVKILMLWRNTLTYPPQSWFQIVCDTDFGGRDNFMLIEHQLLLFRLVLAARLLAPSVLGSSGTHPWCHQGLLQLHVNAGLDLPRAKLQHSLTLLEQSLDFIAGSSKNSALMDMPPVPAWQACWRKVQMWFATRNEEMEEIFGPPYSSPLQIQTDDNSGFPVIVFGSACATVANVVHHLTAMLLLQNKPRLAKASADHIPFISLTWQIQRIVGIIATASESELGDPIVISALIHAARKLSHSKQLSVVADVLEKAATASGMQLGGEIQKLKQCFGYSRSNTIIN</sequence>
<gene>
    <name evidence="1" type="ORF">H2198_008032</name>
</gene>
<dbReference type="Proteomes" id="UP001172386">
    <property type="component" value="Unassembled WGS sequence"/>
</dbReference>
<name>A0ACC2ZYF6_9EURO</name>
<organism evidence="1 2">
    <name type="scientific">Neophaeococcomyces mojaviensis</name>
    <dbReference type="NCBI Taxonomy" id="3383035"/>
    <lineage>
        <taxon>Eukaryota</taxon>
        <taxon>Fungi</taxon>
        <taxon>Dikarya</taxon>
        <taxon>Ascomycota</taxon>
        <taxon>Pezizomycotina</taxon>
        <taxon>Eurotiomycetes</taxon>
        <taxon>Chaetothyriomycetidae</taxon>
        <taxon>Chaetothyriales</taxon>
        <taxon>Chaetothyriales incertae sedis</taxon>
        <taxon>Neophaeococcomyces</taxon>
    </lineage>
</organism>
<reference evidence="1" key="1">
    <citation type="submission" date="2022-10" db="EMBL/GenBank/DDBJ databases">
        <title>Culturing micro-colonial fungi from biological soil crusts in the Mojave desert and describing Neophaeococcomyces mojavensis, and introducing the new genera and species Taxawa tesnikishii.</title>
        <authorList>
            <person name="Kurbessoian T."/>
            <person name="Stajich J.E."/>
        </authorList>
    </citation>
    <scope>NUCLEOTIDE SEQUENCE</scope>
    <source>
        <strain evidence="1">JES_112</strain>
    </source>
</reference>
<proteinExistence type="predicted"/>
<protein>
    <submittedName>
        <fullName evidence="1">Uncharacterized protein</fullName>
    </submittedName>
</protein>
<evidence type="ECO:0000313" key="1">
    <source>
        <dbReference type="EMBL" id="KAJ9652713.1"/>
    </source>
</evidence>